<organism evidence="4 5">
    <name type="scientific">Symbiodinium pilosum</name>
    <name type="common">Dinoflagellate</name>
    <dbReference type="NCBI Taxonomy" id="2952"/>
    <lineage>
        <taxon>Eukaryota</taxon>
        <taxon>Sar</taxon>
        <taxon>Alveolata</taxon>
        <taxon>Dinophyceae</taxon>
        <taxon>Suessiales</taxon>
        <taxon>Symbiodiniaceae</taxon>
        <taxon>Symbiodinium</taxon>
    </lineage>
</organism>
<comment type="caution">
    <text evidence="4">The sequence shown here is derived from an EMBL/GenBank/DDBJ whole genome shotgun (WGS) entry which is preliminary data.</text>
</comment>
<evidence type="ECO:0000256" key="3">
    <source>
        <dbReference type="SAM" id="MobiDB-lite"/>
    </source>
</evidence>
<evidence type="ECO:0000313" key="5">
    <source>
        <dbReference type="Proteomes" id="UP000649617"/>
    </source>
</evidence>
<feature type="binding site" evidence="2">
    <location>
        <position position="87"/>
    </location>
    <ligand>
        <name>a divalent metal cation</name>
        <dbReference type="ChEBI" id="CHEBI:60240"/>
        <label>2</label>
    </ligand>
</feature>
<keyword evidence="1" id="KW-0378">Hydrolase</keyword>
<dbReference type="GO" id="GO:0016788">
    <property type="term" value="F:hydrolase activity, acting on ester bonds"/>
    <property type="evidence" value="ECO:0007669"/>
    <property type="project" value="InterPro"/>
</dbReference>
<feature type="non-terminal residue" evidence="4">
    <location>
        <position position="1"/>
    </location>
</feature>
<reference evidence="4" key="1">
    <citation type="submission" date="2021-02" db="EMBL/GenBank/DDBJ databases">
        <authorList>
            <person name="Dougan E. K."/>
            <person name="Rhodes N."/>
            <person name="Thang M."/>
            <person name="Chan C."/>
        </authorList>
    </citation>
    <scope>NUCLEOTIDE SEQUENCE</scope>
</reference>
<dbReference type="OrthoDB" id="449394at2759"/>
<dbReference type="Proteomes" id="UP000649617">
    <property type="component" value="Unassembled WGS sequence"/>
</dbReference>
<dbReference type="AlphaFoldDB" id="A0A812U091"/>
<dbReference type="PANTHER" id="PTHR47176">
    <property type="entry name" value="OSJNBA0020J04.13 PROTEIN"/>
    <property type="match status" value="1"/>
</dbReference>
<dbReference type="CDD" id="cd01310">
    <property type="entry name" value="TatD_DNAse"/>
    <property type="match status" value="1"/>
</dbReference>
<evidence type="ECO:0000313" key="4">
    <source>
        <dbReference type="EMBL" id="CAE7545566.1"/>
    </source>
</evidence>
<feature type="binding site" evidence="2">
    <location>
        <position position="50"/>
    </location>
    <ligand>
        <name>a divalent metal cation</name>
        <dbReference type="ChEBI" id="CHEBI:60240"/>
        <label>1</label>
    </ligand>
</feature>
<feature type="binding site" evidence="2">
    <location>
        <position position="114"/>
    </location>
    <ligand>
        <name>a divalent metal cation</name>
        <dbReference type="ChEBI" id="CHEBI:60240"/>
        <label>2</label>
    </ligand>
</feature>
<keyword evidence="5" id="KW-1185">Reference proteome</keyword>
<evidence type="ECO:0000256" key="1">
    <source>
        <dbReference type="ARBA" id="ARBA00022801"/>
    </source>
</evidence>
<dbReference type="PROSITE" id="PS01091">
    <property type="entry name" value="TATD_3"/>
    <property type="match status" value="1"/>
</dbReference>
<feature type="region of interest" description="Disordered" evidence="3">
    <location>
        <begin position="163"/>
        <end position="187"/>
    </location>
</feature>
<keyword evidence="2" id="KW-0479">Metal-binding</keyword>
<dbReference type="InterPro" id="IPR018228">
    <property type="entry name" value="DNase_TatD-rel_CS"/>
</dbReference>
<protein>
    <submittedName>
        <fullName evidence="4">TatD protein</fullName>
    </submittedName>
</protein>
<dbReference type="EMBL" id="CAJNIZ010033459">
    <property type="protein sequence ID" value="CAE7545566.1"/>
    <property type="molecule type" value="Genomic_DNA"/>
</dbReference>
<feature type="compositionally biased region" description="Basic and acidic residues" evidence="3">
    <location>
        <begin position="172"/>
        <end position="186"/>
    </location>
</feature>
<dbReference type="InterPro" id="IPR001130">
    <property type="entry name" value="TatD-like"/>
</dbReference>
<evidence type="ECO:0000256" key="2">
    <source>
        <dbReference type="PIRSR" id="PIRSR005902-1"/>
    </source>
</evidence>
<proteinExistence type="predicted"/>
<dbReference type="GO" id="GO:0046872">
    <property type="term" value="F:metal ion binding"/>
    <property type="evidence" value="ECO:0007669"/>
    <property type="project" value="UniProtKB-KW"/>
</dbReference>
<dbReference type="PANTHER" id="PTHR47176:SF1">
    <property type="entry name" value="OS04G0577500 PROTEIN"/>
    <property type="match status" value="1"/>
</dbReference>
<feature type="binding site" evidence="2">
    <location>
        <position position="162"/>
    </location>
    <ligand>
        <name>a divalent metal cation</name>
        <dbReference type="ChEBI" id="CHEBI:60240"/>
        <label>1</label>
    </ligand>
</feature>
<name>A0A812U091_SYMPI</name>
<gene>
    <name evidence="4" type="primary">tatD</name>
    <name evidence="4" type="ORF">SPIL2461_LOCUS14471</name>
</gene>
<dbReference type="PIRSF" id="PIRSF005902">
    <property type="entry name" value="DNase_TatD"/>
    <property type="match status" value="1"/>
</dbReference>
<dbReference type="InterPro" id="IPR032466">
    <property type="entry name" value="Metal_Hydrolase"/>
</dbReference>
<accession>A0A812U091</accession>
<sequence length="232" mass="25469">VEELAQAFPDFVAPQFGVHPWWAMSHRANDEWVEKLRSLLTNNAGAGVGECGLDGARKKDIPMDLQLKVLRPQLELAKELQRPVSLHCVAAHGAMLETLKSAFGEKHAPGIVLHSYCGSPEMVPAFAKLNCFFSFSASILHIGKHAGALRAVPEDRLLIETDSPDQLPKKLRSPEDPDKEHVRTDADGDLLNEPAWLPLILHGASEIREVPVADLGALTAANARRVFRWSEA</sequence>
<dbReference type="Pfam" id="PF01026">
    <property type="entry name" value="TatD_DNase"/>
    <property type="match status" value="1"/>
</dbReference>
<dbReference type="Gene3D" id="3.20.20.140">
    <property type="entry name" value="Metal-dependent hydrolases"/>
    <property type="match status" value="1"/>
</dbReference>
<dbReference type="SUPFAM" id="SSF51556">
    <property type="entry name" value="Metallo-dependent hydrolases"/>
    <property type="match status" value="1"/>
</dbReference>